<name>A0A5D2LU09_GOSTO</name>
<proteinExistence type="predicted"/>
<keyword evidence="2" id="KW-1185">Reference proteome</keyword>
<accession>A0A5D2LU09</accession>
<dbReference type="EMBL" id="CM017624">
    <property type="protein sequence ID" value="TYH82541.1"/>
    <property type="molecule type" value="Genomic_DNA"/>
</dbReference>
<protein>
    <submittedName>
        <fullName evidence="1">Uncharacterized protein</fullName>
    </submittedName>
</protein>
<dbReference type="AlphaFoldDB" id="A0A5D2LU09"/>
<evidence type="ECO:0000313" key="1">
    <source>
        <dbReference type="EMBL" id="TYH82541.1"/>
    </source>
</evidence>
<gene>
    <name evidence="1" type="ORF">ES332_D02G068200v1</name>
</gene>
<dbReference type="Proteomes" id="UP000322667">
    <property type="component" value="Chromosome D02"/>
</dbReference>
<organism evidence="1 2">
    <name type="scientific">Gossypium tomentosum</name>
    <name type="common">Hawaiian cotton</name>
    <name type="synonym">Gossypium sandvicense</name>
    <dbReference type="NCBI Taxonomy" id="34277"/>
    <lineage>
        <taxon>Eukaryota</taxon>
        <taxon>Viridiplantae</taxon>
        <taxon>Streptophyta</taxon>
        <taxon>Embryophyta</taxon>
        <taxon>Tracheophyta</taxon>
        <taxon>Spermatophyta</taxon>
        <taxon>Magnoliopsida</taxon>
        <taxon>eudicotyledons</taxon>
        <taxon>Gunneridae</taxon>
        <taxon>Pentapetalae</taxon>
        <taxon>rosids</taxon>
        <taxon>malvids</taxon>
        <taxon>Malvales</taxon>
        <taxon>Malvaceae</taxon>
        <taxon>Malvoideae</taxon>
        <taxon>Gossypium</taxon>
    </lineage>
</organism>
<reference evidence="1 2" key="1">
    <citation type="submission" date="2019-07" db="EMBL/GenBank/DDBJ databases">
        <title>WGS assembly of Gossypium tomentosum.</title>
        <authorList>
            <person name="Chen Z.J."/>
            <person name="Sreedasyam A."/>
            <person name="Ando A."/>
            <person name="Song Q."/>
            <person name="De L."/>
            <person name="Hulse-Kemp A."/>
            <person name="Ding M."/>
            <person name="Ye W."/>
            <person name="Kirkbride R."/>
            <person name="Jenkins J."/>
            <person name="Plott C."/>
            <person name="Lovell J."/>
            <person name="Lin Y.-M."/>
            <person name="Vaughn R."/>
            <person name="Liu B."/>
            <person name="Li W."/>
            <person name="Simpson S."/>
            <person name="Scheffler B."/>
            <person name="Saski C."/>
            <person name="Grover C."/>
            <person name="Hu G."/>
            <person name="Conover J."/>
            <person name="Carlson J."/>
            <person name="Shu S."/>
            <person name="Boston L."/>
            <person name="Williams M."/>
            <person name="Peterson D."/>
            <person name="Mcgee K."/>
            <person name="Jones D."/>
            <person name="Wendel J."/>
            <person name="Stelly D."/>
            <person name="Grimwood J."/>
            <person name="Schmutz J."/>
        </authorList>
    </citation>
    <scope>NUCLEOTIDE SEQUENCE [LARGE SCALE GENOMIC DNA]</scope>
    <source>
        <strain evidence="1">7179.01</strain>
    </source>
</reference>
<evidence type="ECO:0000313" key="2">
    <source>
        <dbReference type="Proteomes" id="UP000322667"/>
    </source>
</evidence>
<sequence>MGRGDRPGLLWVACSLLKMACTLFFFFFFPFLFLLSFFFQLSLSFFLPFFLPRSAPPFVMLSSTAIYFPPTADGGAHGSRWLGEREAMLLGRLSQCRRKLRWLLPEGPKCNGSKTFRVET</sequence>